<dbReference type="AlphaFoldDB" id="A0A1L7WZ75"/>
<organism evidence="2 3">
    <name type="scientific">Phialocephala subalpina</name>
    <dbReference type="NCBI Taxonomy" id="576137"/>
    <lineage>
        <taxon>Eukaryota</taxon>
        <taxon>Fungi</taxon>
        <taxon>Dikarya</taxon>
        <taxon>Ascomycota</taxon>
        <taxon>Pezizomycotina</taxon>
        <taxon>Leotiomycetes</taxon>
        <taxon>Helotiales</taxon>
        <taxon>Mollisiaceae</taxon>
        <taxon>Phialocephala</taxon>
        <taxon>Phialocephala fortinii species complex</taxon>
    </lineage>
</organism>
<evidence type="ECO:0000313" key="2">
    <source>
        <dbReference type="EMBL" id="CZR58060.1"/>
    </source>
</evidence>
<name>A0A1L7WZ75_9HELO</name>
<dbReference type="Proteomes" id="UP000184330">
    <property type="component" value="Unassembled WGS sequence"/>
</dbReference>
<reference evidence="2 3" key="1">
    <citation type="submission" date="2016-03" db="EMBL/GenBank/DDBJ databases">
        <authorList>
            <person name="Ploux O."/>
        </authorList>
    </citation>
    <scope>NUCLEOTIDE SEQUENCE [LARGE SCALE GENOMIC DNA]</scope>
    <source>
        <strain evidence="2 3">UAMH 11012</strain>
    </source>
</reference>
<gene>
    <name evidence="2" type="ORF">PAC_07950</name>
</gene>
<accession>A0A1L7WZ75</accession>
<protein>
    <submittedName>
        <fullName evidence="2">Uncharacterized protein</fullName>
    </submittedName>
</protein>
<proteinExistence type="predicted"/>
<evidence type="ECO:0000256" key="1">
    <source>
        <dbReference type="SAM" id="MobiDB-lite"/>
    </source>
</evidence>
<evidence type="ECO:0000313" key="3">
    <source>
        <dbReference type="Proteomes" id="UP000184330"/>
    </source>
</evidence>
<dbReference type="EMBL" id="FJOG01000011">
    <property type="protein sequence ID" value="CZR58060.1"/>
    <property type="molecule type" value="Genomic_DNA"/>
</dbReference>
<keyword evidence="3" id="KW-1185">Reference proteome</keyword>
<feature type="region of interest" description="Disordered" evidence="1">
    <location>
        <begin position="190"/>
        <end position="209"/>
    </location>
</feature>
<sequence>MLRGSPLPGHGGCFKFQVLHDGGCRIRRRCQFGSYLSSVQSQYLAMDFVKDHAGNCSPETASRKAPSSLQIIVRQRMCNVQRSRMQLARRNCCIVDKSWRWCLSPCIRALALVCSLRTAAIPIMRPAISVMATHKSRLSTAALAAAMDGALELYCIQVALASEVTAAGATDFPGEHRIHRGAERNMRGTMAVGTAQKAPGPSPGRRRCS</sequence>